<reference evidence="1" key="1">
    <citation type="submission" date="2022-08" db="UniProtKB">
        <authorList>
            <consortium name="EnsemblMetazoa"/>
        </authorList>
    </citation>
    <scope>IDENTIFICATION</scope>
    <source>
        <strain evidence="1">05x7-T-G4-1.051#20</strain>
    </source>
</reference>
<accession>A0A8W8L2A5</accession>
<dbReference type="Proteomes" id="UP000005408">
    <property type="component" value="Unassembled WGS sequence"/>
</dbReference>
<dbReference type="AlphaFoldDB" id="A0A8W8L2A5"/>
<proteinExistence type="predicted"/>
<sequence>MLVYLTFDQILQLEDFKVKLELNTRGNTVAFIEFDGKDSNYLNWFDNSRILSSSWTDVHKSQTYNVFSIDKESRFYRHFYINKSYGGCPQDVGWLAVKESANFTRACDWDKHSTYPQFLYSRNGKVTKWNDMEFGKADVLNIYVQMG</sequence>
<protein>
    <submittedName>
        <fullName evidence="1">Uncharacterized protein</fullName>
    </submittedName>
</protein>
<name>A0A8W8L2A5_MAGGI</name>
<organism evidence="1 2">
    <name type="scientific">Magallana gigas</name>
    <name type="common">Pacific oyster</name>
    <name type="synonym">Crassostrea gigas</name>
    <dbReference type="NCBI Taxonomy" id="29159"/>
    <lineage>
        <taxon>Eukaryota</taxon>
        <taxon>Metazoa</taxon>
        <taxon>Spiralia</taxon>
        <taxon>Lophotrochozoa</taxon>
        <taxon>Mollusca</taxon>
        <taxon>Bivalvia</taxon>
        <taxon>Autobranchia</taxon>
        <taxon>Pteriomorphia</taxon>
        <taxon>Ostreida</taxon>
        <taxon>Ostreoidea</taxon>
        <taxon>Ostreidae</taxon>
        <taxon>Magallana</taxon>
    </lineage>
</organism>
<evidence type="ECO:0000313" key="1">
    <source>
        <dbReference type="EnsemblMetazoa" id="G25597.1:cds"/>
    </source>
</evidence>
<dbReference type="EnsemblMetazoa" id="G25597.1">
    <property type="protein sequence ID" value="G25597.1:cds"/>
    <property type="gene ID" value="G25597"/>
</dbReference>
<keyword evidence="2" id="KW-1185">Reference proteome</keyword>
<evidence type="ECO:0000313" key="2">
    <source>
        <dbReference type="Proteomes" id="UP000005408"/>
    </source>
</evidence>